<protein>
    <submittedName>
        <fullName evidence="1">Peroxiredoxin type-2</fullName>
        <ecNumber evidence="1">1.11.1.24</ecNumber>
    </submittedName>
</protein>
<sequence>MTVKIGDVLPNAVLTYIPYDAQNPDACGLPQQLKTHEAFKGKKVVLFAVPGAFTPTCSEEHMPGYVERVSELKSKGADIVACVASNDQFVMHAWGNSYKVKDDILMLSDANGELGSALGLVNDGTARRMGPIRLARFAMIIDDLKVIYIGVESAPGVTVSGASAVTAKTLNRQAIKCGREEKRALDLLKKDIAKGNTEQARIRAETVIRKKNEALNLMKLASRVDAVASRVQTAMSMRNVSQSMQGVVIKVDQSMKNMNLEQMSTVMDKFETLFEDLDVQTGYMEGAIGGVTTLTMPQNEVDLLMRQVADESGLTLKDDMQELPVQQEEVGEEALLNERLHRHRNAV</sequence>
<dbReference type="EMBL" id="JANBUP010000067">
    <property type="protein sequence ID" value="KAJ2813357.1"/>
    <property type="molecule type" value="Genomic_DNA"/>
</dbReference>
<keyword evidence="1" id="KW-0575">Peroxidase</keyword>
<reference evidence="1" key="1">
    <citation type="submission" date="2022-07" db="EMBL/GenBank/DDBJ databases">
        <title>Phylogenomic reconstructions and comparative analyses of Kickxellomycotina fungi.</title>
        <authorList>
            <person name="Reynolds N.K."/>
            <person name="Stajich J.E."/>
            <person name="Barry K."/>
            <person name="Grigoriev I.V."/>
            <person name="Crous P."/>
            <person name="Smith M.E."/>
        </authorList>
    </citation>
    <scope>NUCLEOTIDE SEQUENCE</scope>
    <source>
        <strain evidence="1">CBS 102833</strain>
    </source>
</reference>
<gene>
    <name evidence="1" type="primary">AHP1</name>
    <name evidence="1" type="ORF">H4S07_000747</name>
</gene>
<comment type="caution">
    <text evidence="1">The sequence shown here is derived from an EMBL/GenBank/DDBJ whole genome shotgun (WGS) entry which is preliminary data.</text>
</comment>
<dbReference type="Proteomes" id="UP001140096">
    <property type="component" value="Unassembled WGS sequence"/>
</dbReference>
<accession>A0ACC1LQB5</accession>
<proteinExistence type="predicted"/>
<keyword evidence="2" id="KW-1185">Reference proteome</keyword>
<organism evidence="1 2">
    <name type="scientific">Coemansia furcata</name>
    <dbReference type="NCBI Taxonomy" id="417177"/>
    <lineage>
        <taxon>Eukaryota</taxon>
        <taxon>Fungi</taxon>
        <taxon>Fungi incertae sedis</taxon>
        <taxon>Zoopagomycota</taxon>
        <taxon>Kickxellomycotina</taxon>
        <taxon>Kickxellomycetes</taxon>
        <taxon>Kickxellales</taxon>
        <taxon>Kickxellaceae</taxon>
        <taxon>Coemansia</taxon>
    </lineage>
</organism>
<dbReference type="EC" id="1.11.1.24" evidence="1"/>
<evidence type="ECO:0000313" key="2">
    <source>
        <dbReference type="Proteomes" id="UP001140096"/>
    </source>
</evidence>
<evidence type="ECO:0000313" key="1">
    <source>
        <dbReference type="EMBL" id="KAJ2813357.1"/>
    </source>
</evidence>
<name>A0ACC1LQB5_9FUNG</name>
<keyword evidence="1" id="KW-0560">Oxidoreductase</keyword>